<evidence type="ECO:0000256" key="5">
    <source>
        <dbReference type="ARBA" id="ARBA00056866"/>
    </source>
</evidence>
<evidence type="ECO:0000256" key="2">
    <source>
        <dbReference type="ARBA" id="ARBA00008098"/>
    </source>
</evidence>
<comment type="function">
    <text evidence="5">May be a carrier protein for lipids.</text>
</comment>
<proteinExistence type="inferred from homology"/>
<sequence length="142" mass="16218">MSSVYTCIFLVLCASGILAKFDESLLTDELKNLMRKLHQTCVEEIGISEDQIEKIKSGKFEDDSKLKCYVKCIMTESGVMDDTGELDMEALSETIPQELREPYRTTFQTCSQRGDGIDDLCERAFTIIQCTHEIDPDNYYFV</sequence>
<keyword evidence="3" id="KW-0964">Secreted</keyword>
<keyword evidence="4" id="KW-0325">Glycoprotein</keyword>
<feature type="non-terminal residue" evidence="7">
    <location>
        <position position="1"/>
    </location>
</feature>
<dbReference type="PRINTS" id="PR00485">
    <property type="entry name" value="MEALWORMBTLB"/>
</dbReference>
<dbReference type="SMART" id="SM00708">
    <property type="entry name" value="PhBP"/>
    <property type="match status" value="1"/>
</dbReference>
<accession>A0A0B4KZD3</accession>
<dbReference type="Gene3D" id="1.10.238.20">
    <property type="entry name" value="Pheromone/general odorant binding protein domain"/>
    <property type="match status" value="1"/>
</dbReference>
<feature type="signal peptide" evidence="6">
    <location>
        <begin position="1"/>
        <end position="19"/>
    </location>
</feature>
<dbReference type="InterPro" id="IPR036728">
    <property type="entry name" value="PBP_GOBP_sf"/>
</dbReference>
<gene>
    <name evidence="7" type="primary">OBP1</name>
</gene>
<dbReference type="GO" id="GO:0005576">
    <property type="term" value="C:extracellular region"/>
    <property type="evidence" value="ECO:0007669"/>
    <property type="project" value="UniProtKB-SubCell"/>
</dbReference>
<dbReference type="PANTHER" id="PTHR21364">
    <property type="entry name" value="GENERAL ODORANT-BINDING PROTEIN 19A"/>
    <property type="match status" value="1"/>
</dbReference>
<dbReference type="PANTHER" id="PTHR21364:SF2">
    <property type="entry name" value="GENERAL ODORANT-BINDING PROTEIN 19A"/>
    <property type="match status" value="1"/>
</dbReference>
<feature type="chain" id="PRO_5002106035" evidence="6">
    <location>
        <begin position="20"/>
        <end position="142"/>
    </location>
</feature>
<dbReference type="GO" id="GO:0005549">
    <property type="term" value="F:odorant binding"/>
    <property type="evidence" value="ECO:0007669"/>
    <property type="project" value="InterPro"/>
</dbReference>
<evidence type="ECO:0000313" key="7">
    <source>
        <dbReference type="EMBL" id="AHE13800.1"/>
    </source>
</evidence>
<dbReference type="GO" id="GO:0007608">
    <property type="term" value="P:sensory perception of smell"/>
    <property type="evidence" value="ECO:0007669"/>
    <property type="project" value="UniProtKB-ARBA"/>
</dbReference>
<keyword evidence="6" id="KW-0732">Signal</keyword>
<comment type="similarity">
    <text evidence="2">Belongs to the PBP/GOBP family.</text>
</comment>
<dbReference type="SUPFAM" id="SSF47565">
    <property type="entry name" value="Insect pheromone/odorant-binding proteins"/>
    <property type="match status" value="1"/>
</dbReference>
<organism evidence="7">
    <name type="scientific">Lissorhoptrus oryzophilus</name>
    <name type="common">rice water weevil</name>
    <dbReference type="NCBI Taxonomy" id="308863"/>
    <lineage>
        <taxon>Eukaryota</taxon>
        <taxon>Metazoa</taxon>
        <taxon>Ecdysozoa</taxon>
        <taxon>Arthropoda</taxon>
        <taxon>Hexapoda</taxon>
        <taxon>Insecta</taxon>
        <taxon>Pterygota</taxon>
        <taxon>Neoptera</taxon>
        <taxon>Endopterygota</taxon>
        <taxon>Coleoptera</taxon>
        <taxon>Polyphaga</taxon>
        <taxon>Cucujiformia</taxon>
        <taxon>Erirhinidae</taxon>
        <taxon>Erirhininae</taxon>
        <taxon>Lissorhoptrus</taxon>
    </lineage>
</organism>
<name>A0A0B4KZD3_9CUCU</name>
<evidence type="ECO:0000256" key="3">
    <source>
        <dbReference type="ARBA" id="ARBA00022525"/>
    </source>
</evidence>
<dbReference type="FunFam" id="1.10.238.20:FF:000001">
    <property type="entry name" value="General odorant-binding protein lush"/>
    <property type="match status" value="1"/>
</dbReference>
<dbReference type="Pfam" id="PF01395">
    <property type="entry name" value="PBP_GOBP"/>
    <property type="match status" value="1"/>
</dbReference>
<dbReference type="CDD" id="cd23992">
    <property type="entry name" value="PBP_GOBP"/>
    <property type="match status" value="1"/>
</dbReference>
<comment type="subcellular location">
    <subcellularLocation>
        <location evidence="1">Secreted</location>
    </subcellularLocation>
</comment>
<evidence type="ECO:0000256" key="4">
    <source>
        <dbReference type="ARBA" id="ARBA00023180"/>
    </source>
</evidence>
<dbReference type="InterPro" id="IPR006170">
    <property type="entry name" value="PBP/GOBP"/>
</dbReference>
<evidence type="ECO:0000256" key="1">
    <source>
        <dbReference type="ARBA" id="ARBA00004613"/>
    </source>
</evidence>
<dbReference type="EMBL" id="KF383282">
    <property type="protein sequence ID" value="AHE13800.1"/>
    <property type="molecule type" value="Genomic_DNA"/>
</dbReference>
<protein>
    <submittedName>
        <fullName evidence="7">Odorant binding protein</fullName>
    </submittedName>
</protein>
<evidence type="ECO:0000256" key="6">
    <source>
        <dbReference type="SAM" id="SignalP"/>
    </source>
</evidence>
<reference evidence="7" key="1">
    <citation type="submission" date="2013-07" db="EMBL/GenBank/DDBJ databases">
        <title>LoOBP.</title>
        <authorList>
            <person name="Yuan X."/>
            <person name="Zhu Z."/>
            <person name="Zhou Y."/>
            <person name="Cheng J."/>
            <person name="Zhou W."/>
            <person name="Liu S."/>
        </authorList>
    </citation>
    <scope>NUCLEOTIDE SEQUENCE</scope>
</reference>
<dbReference type="AlphaFoldDB" id="A0A0B4KZD3"/>